<feature type="region of interest" description="Disordered" evidence="8">
    <location>
        <begin position="95"/>
        <end position="146"/>
    </location>
</feature>
<reference evidence="10" key="1">
    <citation type="submission" date="2021-01" db="EMBL/GenBank/DDBJ databases">
        <authorList>
            <person name="Zahm M."/>
            <person name="Roques C."/>
            <person name="Cabau C."/>
            <person name="Klopp C."/>
            <person name="Donnadieu C."/>
            <person name="Jouanno E."/>
            <person name="Lampietro C."/>
            <person name="Louis A."/>
            <person name="Herpin A."/>
            <person name="Echchiki A."/>
            <person name="Berthelot C."/>
            <person name="Parey E."/>
            <person name="Roest-Crollius H."/>
            <person name="Braasch I."/>
            <person name="Postlethwait J."/>
            <person name="Bobe J."/>
            <person name="Montfort J."/>
            <person name="Bouchez O."/>
            <person name="Begum T."/>
            <person name="Mejri S."/>
            <person name="Adams A."/>
            <person name="Chen W.-J."/>
            <person name="Guiguen Y."/>
        </authorList>
    </citation>
    <scope>NUCLEOTIDE SEQUENCE</scope>
    <source>
        <strain evidence="10">YG-15Mar2019-1</strain>
        <tissue evidence="10">Brain</tissue>
    </source>
</reference>
<dbReference type="AlphaFoldDB" id="A0A9D3SZQ0"/>
<evidence type="ECO:0000313" key="10">
    <source>
        <dbReference type="EMBL" id="KAG7463533.1"/>
    </source>
</evidence>
<evidence type="ECO:0000256" key="1">
    <source>
        <dbReference type="ARBA" id="ARBA00004479"/>
    </source>
</evidence>
<evidence type="ECO:0000256" key="7">
    <source>
        <dbReference type="ARBA" id="ARBA00023136"/>
    </source>
</evidence>
<evidence type="ECO:0000256" key="8">
    <source>
        <dbReference type="SAM" id="MobiDB-lite"/>
    </source>
</evidence>
<evidence type="ECO:0000256" key="5">
    <source>
        <dbReference type="ARBA" id="ARBA00022729"/>
    </source>
</evidence>
<keyword evidence="5" id="KW-0732">Signal</keyword>
<dbReference type="GO" id="GO:0016020">
    <property type="term" value="C:membrane"/>
    <property type="evidence" value="ECO:0007669"/>
    <property type="project" value="UniProtKB-SubCell"/>
</dbReference>
<keyword evidence="6 9" id="KW-1133">Transmembrane helix</keyword>
<name>A0A9D3SZQ0_MEGAT</name>
<dbReference type="Pfam" id="PF10873">
    <property type="entry name" value="CYYR1"/>
    <property type="match status" value="1"/>
</dbReference>
<evidence type="ECO:0000256" key="6">
    <source>
        <dbReference type="ARBA" id="ARBA00022989"/>
    </source>
</evidence>
<protein>
    <recommendedName>
        <fullName evidence="3">Cysteine and tyrosine-rich protein 1</fullName>
    </recommendedName>
</protein>
<evidence type="ECO:0000256" key="9">
    <source>
        <dbReference type="SAM" id="Phobius"/>
    </source>
</evidence>
<evidence type="ECO:0000256" key="4">
    <source>
        <dbReference type="ARBA" id="ARBA00022692"/>
    </source>
</evidence>
<accession>A0A9D3SZQ0</accession>
<organism evidence="10 11">
    <name type="scientific">Megalops atlanticus</name>
    <name type="common">Tarpon</name>
    <name type="synonym">Clupea gigantea</name>
    <dbReference type="NCBI Taxonomy" id="7932"/>
    <lineage>
        <taxon>Eukaryota</taxon>
        <taxon>Metazoa</taxon>
        <taxon>Chordata</taxon>
        <taxon>Craniata</taxon>
        <taxon>Vertebrata</taxon>
        <taxon>Euteleostomi</taxon>
        <taxon>Actinopterygii</taxon>
        <taxon>Neopterygii</taxon>
        <taxon>Teleostei</taxon>
        <taxon>Elopiformes</taxon>
        <taxon>Megalopidae</taxon>
        <taxon>Megalops</taxon>
    </lineage>
</organism>
<sequence length="146" mass="15710">MGYSIRTLDRKCCPYLGCSSAQCHGCREYCCQGVPPFCCSYFVYMGSTLSGTAISGIVFGVMFLMVLVITAILCLCLRVKSGQRTVEEIRPSYITTVSHGCPGSTPANVIQPERDPPSAPPPPYSATPPRPANDSPPPPYPGNTER</sequence>
<dbReference type="PANTHER" id="PTHR38490">
    <property type="entry name" value="CYSTEINE AND TYROSINE-RICH PROTEIN 1"/>
    <property type="match status" value="1"/>
</dbReference>
<dbReference type="EMBL" id="JAFDVH010000015">
    <property type="protein sequence ID" value="KAG7463533.1"/>
    <property type="molecule type" value="Genomic_DNA"/>
</dbReference>
<evidence type="ECO:0000256" key="3">
    <source>
        <dbReference type="ARBA" id="ARBA00016494"/>
    </source>
</evidence>
<keyword evidence="7 9" id="KW-0472">Membrane</keyword>
<comment type="subcellular location">
    <subcellularLocation>
        <location evidence="1">Membrane</location>
        <topology evidence="1">Single-pass type I membrane protein</topology>
    </subcellularLocation>
</comment>
<feature type="compositionally biased region" description="Pro residues" evidence="8">
    <location>
        <begin position="117"/>
        <end position="146"/>
    </location>
</feature>
<dbReference type="Proteomes" id="UP001046870">
    <property type="component" value="Chromosome 15"/>
</dbReference>
<evidence type="ECO:0000313" key="11">
    <source>
        <dbReference type="Proteomes" id="UP001046870"/>
    </source>
</evidence>
<dbReference type="InterPro" id="IPR022640">
    <property type="entry name" value="CYYR1"/>
</dbReference>
<keyword evidence="4 9" id="KW-0812">Transmembrane</keyword>
<comment type="similarity">
    <text evidence="2">Belongs to the CYYR1 family.</text>
</comment>
<dbReference type="OrthoDB" id="10373952at2759"/>
<evidence type="ECO:0000256" key="2">
    <source>
        <dbReference type="ARBA" id="ARBA00009401"/>
    </source>
</evidence>
<dbReference type="PANTHER" id="PTHR38490:SF1">
    <property type="entry name" value="CYSTEINE AND TYROSINE-RICH PROTEIN 1"/>
    <property type="match status" value="1"/>
</dbReference>
<feature type="transmembrane region" description="Helical" evidence="9">
    <location>
        <begin position="53"/>
        <end position="77"/>
    </location>
</feature>
<keyword evidence="11" id="KW-1185">Reference proteome</keyword>
<proteinExistence type="inferred from homology"/>
<gene>
    <name evidence="10" type="ORF">MATL_G00177630</name>
</gene>
<comment type="caution">
    <text evidence="10">The sequence shown here is derived from an EMBL/GenBank/DDBJ whole genome shotgun (WGS) entry which is preliminary data.</text>
</comment>